<proteinExistence type="predicted"/>
<dbReference type="Proteomes" id="UP001341840">
    <property type="component" value="Unassembled WGS sequence"/>
</dbReference>
<keyword evidence="2" id="KW-1185">Reference proteome</keyword>
<gene>
    <name evidence="1" type="ORF">PIB30_067151</name>
</gene>
<comment type="caution">
    <text evidence="1">The sequence shown here is derived from an EMBL/GenBank/DDBJ whole genome shotgun (WGS) entry which is preliminary data.</text>
</comment>
<dbReference type="EMBL" id="JASCZI010272556">
    <property type="protein sequence ID" value="MED6222725.1"/>
    <property type="molecule type" value="Genomic_DNA"/>
</dbReference>
<name>A0ABU6ZL81_9FABA</name>
<evidence type="ECO:0000313" key="2">
    <source>
        <dbReference type="Proteomes" id="UP001341840"/>
    </source>
</evidence>
<evidence type="ECO:0000313" key="1">
    <source>
        <dbReference type="EMBL" id="MED6222725.1"/>
    </source>
</evidence>
<protein>
    <submittedName>
        <fullName evidence="1">Uncharacterized protein</fullName>
    </submittedName>
</protein>
<accession>A0ABU6ZL81</accession>
<sequence>MISKPTITTISASSRCIPSDKDFHFYRNFGEFKVPIADIARESQLIFKAIGASHPGKFGVGRWQRRSLPNDAYNWLMNVNDNILEQFDVMADEFERVRQKEEKIGCTKSSAAFTEDSNDRFQLVCGNNKRVFLG</sequence>
<reference evidence="1 2" key="1">
    <citation type="journal article" date="2023" name="Plants (Basel)">
        <title>Bridging the Gap: Combining Genomics and Transcriptomics Approaches to Understand Stylosanthes scabra, an Orphan Legume from the Brazilian Caatinga.</title>
        <authorList>
            <person name="Ferreira-Neto J.R.C."/>
            <person name="da Silva M.D."/>
            <person name="Binneck E."/>
            <person name="de Melo N.F."/>
            <person name="da Silva R.H."/>
            <person name="de Melo A.L.T.M."/>
            <person name="Pandolfi V."/>
            <person name="Bustamante F.O."/>
            <person name="Brasileiro-Vidal A.C."/>
            <person name="Benko-Iseppon A.M."/>
        </authorList>
    </citation>
    <scope>NUCLEOTIDE SEQUENCE [LARGE SCALE GENOMIC DNA]</scope>
    <source>
        <tissue evidence="1">Leaves</tissue>
    </source>
</reference>
<organism evidence="1 2">
    <name type="scientific">Stylosanthes scabra</name>
    <dbReference type="NCBI Taxonomy" id="79078"/>
    <lineage>
        <taxon>Eukaryota</taxon>
        <taxon>Viridiplantae</taxon>
        <taxon>Streptophyta</taxon>
        <taxon>Embryophyta</taxon>
        <taxon>Tracheophyta</taxon>
        <taxon>Spermatophyta</taxon>
        <taxon>Magnoliopsida</taxon>
        <taxon>eudicotyledons</taxon>
        <taxon>Gunneridae</taxon>
        <taxon>Pentapetalae</taxon>
        <taxon>rosids</taxon>
        <taxon>fabids</taxon>
        <taxon>Fabales</taxon>
        <taxon>Fabaceae</taxon>
        <taxon>Papilionoideae</taxon>
        <taxon>50 kb inversion clade</taxon>
        <taxon>dalbergioids sensu lato</taxon>
        <taxon>Dalbergieae</taxon>
        <taxon>Pterocarpus clade</taxon>
        <taxon>Stylosanthes</taxon>
    </lineage>
</organism>